<accession>A0A062VFB8</accession>
<dbReference type="InterPro" id="IPR000835">
    <property type="entry name" value="HTH_MarR-typ"/>
</dbReference>
<keyword evidence="2" id="KW-0963">Cytoplasm</keyword>
<dbReference type="PATRIC" id="fig|1280954.3.peg.3335"/>
<evidence type="ECO:0000256" key="2">
    <source>
        <dbReference type="ARBA" id="ARBA00022490"/>
    </source>
</evidence>
<comment type="caution">
    <text evidence="7">The sequence shown here is derived from an EMBL/GenBank/DDBJ whole genome shotgun (WGS) entry which is preliminary data.</text>
</comment>
<dbReference type="RefSeq" id="WP_035601244.1">
    <property type="nucleotide sequence ID" value="NZ_ARYM01000024.1"/>
</dbReference>
<dbReference type="InterPro" id="IPR036388">
    <property type="entry name" value="WH-like_DNA-bd_sf"/>
</dbReference>
<evidence type="ECO:0000256" key="5">
    <source>
        <dbReference type="ARBA" id="ARBA00023163"/>
    </source>
</evidence>
<sequence>MPKLTAPNPPLPPPLSEHICRTIYATNLAIQRVHKVVLDGLGITYPQYLVLNLLWDRDNQSVSELSGQLELEPSTLTPLLKRLEAAGHLTRVRNPQDERQVLISLTDQGRALRLEAGCVGANLMEKAGMSADELRDLNARIRALHDNLTAPGTAGEG</sequence>
<evidence type="ECO:0000313" key="7">
    <source>
        <dbReference type="EMBL" id="KCZ97194.1"/>
    </source>
</evidence>
<comment type="subcellular location">
    <subcellularLocation>
        <location evidence="1">Cytoplasm</location>
    </subcellularLocation>
</comment>
<feature type="domain" description="HTH marR-type" evidence="6">
    <location>
        <begin position="16"/>
        <end position="146"/>
    </location>
</feature>
<gene>
    <name evidence="7" type="ORF">HPO_16515</name>
</gene>
<dbReference type="GO" id="GO:0005737">
    <property type="term" value="C:cytoplasm"/>
    <property type="evidence" value="ECO:0007669"/>
    <property type="project" value="UniProtKB-SubCell"/>
</dbReference>
<evidence type="ECO:0000259" key="6">
    <source>
        <dbReference type="PROSITE" id="PS50995"/>
    </source>
</evidence>
<dbReference type="Gene3D" id="1.10.10.10">
    <property type="entry name" value="Winged helix-like DNA-binding domain superfamily/Winged helix DNA-binding domain"/>
    <property type="match status" value="1"/>
</dbReference>
<evidence type="ECO:0000256" key="4">
    <source>
        <dbReference type="ARBA" id="ARBA00023125"/>
    </source>
</evidence>
<dbReference type="STRING" id="1280954.HPO_16515"/>
<dbReference type="AlphaFoldDB" id="A0A062VFB8"/>
<dbReference type="InterPro" id="IPR039422">
    <property type="entry name" value="MarR/SlyA-like"/>
</dbReference>
<dbReference type="EMBL" id="ARYM01000024">
    <property type="protein sequence ID" value="KCZ97194.1"/>
    <property type="molecule type" value="Genomic_DNA"/>
</dbReference>
<organism evidence="7 8">
    <name type="scientific">Hyphomonas polymorpha PS728</name>
    <dbReference type="NCBI Taxonomy" id="1280954"/>
    <lineage>
        <taxon>Bacteria</taxon>
        <taxon>Pseudomonadati</taxon>
        <taxon>Pseudomonadota</taxon>
        <taxon>Alphaproteobacteria</taxon>
        <taxon>Hyphomonadales</taxon>
        <taxon>Hyphomonadaceae</taxon>
        <taxon>Hyphomonas</taxon>
    </lineage>
</organism>
<dbReference type="Pfam" id="PF22381">
    <property type="entry name" value="Staph_reg_Sar_Rot"/>
    <property type="match status" value="1"/>
</dbReference>
<dbReference type="SMART" id="SM00347">
    <property type="entry name" value="HTH_MARR"/>
    <property type="match status" value="1"/>
</dbReference>
<keyword evidence="5" id="KW-0804">Transcription</keyword>
<dbReference type="InterPro" id="IPR036390">
    <property type="entry name" value="WH_DNA-bd_sf"/>
</dbReference>
<proteinExistence type="predicted"/>
<evidence type="ECO:0000313" key="8">
    <source>
        <dbReference type="Proteomes" id="UP000027100"/>
    </source>
</evidence>
<dbReference type="SUPFAM" id="SSF46785">
    <property type="entry name" value="Winged helix' DNA-binding domain"/>
    <property type="match status" value="1"/>
</dbReference>
<dbReference type="InterPro" id="IPR055166">
    <property type="entry name" value="Transc_reg_Sar_Rot_HTH"/>
</dbReference>
<dbReference type="GO" id="GO:0006950">
    <property type="term" value="P:response to stress"/>
    <property type="evidence" value="ECO:0007669"/>
    <property type="project" value="TreeGrafter"/>
</dbReference>
<dbReference type="PRINTS" id="PR00598">
    <property type="entry name" value="HTHMARR"/>
</dbReference>
<dbReference type="GO" id="GO:0003677">
    <property type="term" value="F:DNA binding"/>
    <property type="evidence" value="ECO:0007669"/>
    <property type="project" value="UniProtKB-KW"/>
</dbReference>
<dbReference type="Proteomes" id="UP000027100">
    <property type="component" value="Unassembled WGS sequence"/>
</dbReference>
<keyword evidence="4" id="KW-0238">DNA-binding</keyword>
<evidence type="ECO:0000256" key="3">
    <source>
        <dbReference type="ARBA" id="ARBA00023015"/>
    </source>
</evidence>
<dbReference type="OrthoDB" id="9806864at2"/>
<dbReference type="PANTHER" id="PTHR33164:SF5">
    <property type="entry name" value="ORGANIC HYDROPEROXIDE RESISTANCE TRANSCRIPTIONAL REGULATOR"/>
    <property type="match status" value="1"/>
</dbReference>
<dbReference type="PANTHER" id="PTHR33164">
    <property type="entry name" value="TRANSCRIPTIONAL REGULATOR, MARR FAMILY"/>
    <property type="match status" value="1"/>
</dbReference>
<dbReference type="eggNOG" id="COG1846">
    <property type="taxonomic scope" value="Bacteria"/>
</dbReference>
<dbReference type="PROSITE" id="PS50995">
    <property type="entry name" value="HTH_MARR_2"/>
    <property type="match status" value="1"/>
</dbReference>
<name>A0A062VFB8_9PROT</name>
<evidence type="ECO:0000256" key="1">
    <source>
        <dbReference type="ARBA" id="ARBA00004496"/>
    </source>
</evidence>
<protein>
    <submittedName>
        <fullName evidence="7">MarR family transcriptional regulator</fullName>
    </submittedName>
</protein>
<dbReference type="GO" id="GO:0003700">
    <property type="term" value="F:DNA-binding transcription factor activity"/>
    <property type="evidence" value="ECO:0007669"/>
    <property type="project" value="InterPro"/>
</dbReference>
<keyword evidence="3" id="KW-0805">Transcription regulation</keyword>
<keyword evidence="8" id="KW-1185">Reference proteome</keyword>
<reference evidence="7 8" key="1">
    <citation type="journal article" date="2014" name="Antonie Van Leeuwenhoek">
        <title>Hyphomonas beringensis sp. nov. and Hyphomonas chukchiensis sp. nov., isolated from surface seawater of the Bering Sea and Chukchi Sea.</title>
        <authorList>
            <person name="Li C."/>
            <person name="Lai Q."/>
            <person name="Li G."/>
            <person name="Dong C."/>
            <person name="Wang J."/>
            <person name="Liao Y."/>
            <person name="Shao Z."/>
        </authorList>
    </citation>
    <scope>NUCLEOTIDE SEQUENCE [LARGE SCALE GENOMIC DNA]</scope>
    <source>
        <strain evidence="7 8">PS728</strain>
    </source>
</reference>